<accession>A0A2D2B3M9</accession>
<evidence type="ECO:0000256" key="5">
    <source>
        <dbReference type="HAMAP-Rule" id="MF_00299"/>
    </source>
</evidence>
<dbReference type="InterPro" id="IPR022928">
    <property type="entry name" value="RNA_2'-PTrans_KptA"/>
</dbReference>
<reference evidence="6 7" key="1">
    <citation type="submission" date="2017-10" db="EMBL/GenBank/DDBJ databases">
        <title>Genome sequence of Caulobacter mirabilis FWC38.</title>
        <authorList>
            <person name="Fiebig A."/>
            <person name="Crosson S."/>
        </authorList>
    </citation>
    <scope>NUCLEOTIDE SEQUENCE [LARGE SCALE GENOMIC DNA]</scope>
    <source>
        <strain evidence="6 7">FWC 38</strain>
    </source>
</reference>
<comment type="similarity">
    <text evidence="1 5">Belongs to the KptA/TPT1 family.</text>
</comment>
<dbReference type="GO" id="GO:0003950">
    <property type="term" value="F:NAD+ poly-ADP-ribosyltransferase activity"/>
    <property type="evidence" value="ECO:0007669"/>
    <property type="project" value="InterPro"/>
</dbReference>
<dbReference type="InterPro" id="IPR042081">
    <property type="entry name" value="RNA_2'-PTrans_C"/>
</dbReference>
<dbReference type="EC" id="2.7.1.-" evidence="5"/>
<dbReference type="OrthoDB" id="4537997at2"/>
<dbReference type="PANTHER" id="PTHR12684:SF2">
    <property type="entry name" value="TRNA 2'-PHOSPHOTRANSFERASE 1"/>
    <property type="match status" value="1"/>
</dbReference>
<keyword evidence="2 5" id="KW-0808">Transferase</keyword>
<evidence type="ECO:0000256" key="4">
    <source>
        <dbReference type="ARBA" id="ARBA00025212"/>
    </source>
</evidence>
<keyword evidence="3 5" id="KW-0520">NAD</keyword>
<dbReference type="KEGG" id="cmb:CSW64_02680"/>
<evidence type="ECO:0000256" key="1">
    <source>
        <dbReference type="ARBA" id="ARBA00009836"/>
    </source>
</evidence>
<dbReference type="HAMAP" id="MF_00299">
    <property type="entry name" value="KptA"/>
    <property type="match status" value="1"/>
</dbReference>
<organism evidence="6 7">
    <name type="scientific">Caulobacter mirabilis</name>
    <dbReference type="NCBI Taxonomy" id="69666"/>
    <lineage>
        <taxon>Bacteria</taxon>
        <taxon>Pseudomonadati</taxon>
        <taxon>Pseudomonadota</taxon>
        <taxon>Alphaproteobacteria</taxon>
        <taxon>Caulobacterales</taxon>
        <taxon>Caulobacteraceae</taxon>
        <taxon>Caulobacter</taxon>
    </lineage>
</organism>
<dbReference type="GO" id="GO:0006388">
    <property type="term" value="P:tRNA splicing, via endonucleolytic cleavage and ligation"/>
    <property type="evidence" value="ECO:0007669"/>
    <property type="project" value="UniProtKB-UniRule"/>
</dbReference>
<comment type="function">
    <text evidence="4 5">Removes the 2'-phosphate from RNA via an intermediate in which the phosphate is ADP-ribosylated by NAD followed by a presumed transesterification to release the RNA and generate ADP-ribose 1''-2''-cyclic phosphate (APPR&gt;P). May function as an ADP-ribosylase.</text>
</comment>
<gene>
    <name evidence="5" type="primary">kptA</name>
    <name evidence="6" type="ORF">CSW64_02680</name>
</gene>
<proteinExistence type="inferred from homology"/>
<evidence type="ECO:0000313" key="7">
    <source>
        <dbReference type="Proteomes" id="UP000228945"/>
    </source>
</evidence>
<dbReference type="EMBL" id="CP024201">
    <property type="protein sequence ID" value="ATQ44848.1"/>
    <property type="molecule type" value="Genomic_DNA"/>
</dbReference>
<dbReference type="InterPro" id="IPR002745">
    <property type="entry name" value="Ptrans_KptA/Tpt1"/>
</dbReference>
<dbReference type="Proteomes" id="UP000228945">
    <property type="component" value="Chromosome"/>
</dbReference>
<dbReference type="PANTHER" id="PTHR12684">
    <property type="entry name" value="PUTATIVE PHOSPHOTRANSFERASE"/>
    <property type="match status" value="1"/>
</dbReference>
<dbReference type="InterPro" id="IPR042080">
    <property type="entry name" value="RNA_2'-PTrans_N"/>
</dbReference>
<dbReference type="Pfam" id="PF01885">
    <property type="entry name" value="PTS_2-RNA"/>
    <property type="match status" value="1"/>
</dbReference>
<protein>
    <recommendedName>
        <fullName evidence="5">Probable RNA 2'-phosphotransferase</fullName>
        <ecNumber evidence="5">2.7.1.-</ecNumber>
    </recommendedName>
</protein>
<evidence type="ECO:0000256" key="2">
    <source>
        <dbReference type="ARBA" id="ARBA00022679"/>
    </source>
</evidence>
<dbReference type="Gene3D" id="1.10.10.970">
    <property type="entry name" value="RNA 2'-phosphotransferase, Tpt1/KptA family, N-terminal domain"/>
    <property type="match status" value="1"/>
</dbReference>
<sequence length="179" mass="19677">MTTDDKTLSKTLSYWLRHRPDAGGLTLDAQGWASTDALLSALGREHGADFDRLLTVVETNDKQRFEFSPDLEHIRARQGHSIDVELALEPTAPPAQLFHGTVDRFLDAIREGGLKKMRRHHVHLSPDVATAERVGARRGKPVILVVDAARMAADGHLFFVAGNGVWLTDAVPPDYIAPA</sequence>
<dbReference type="RefSeq" id="WP_099624085.1">
    <property type="nucleotide sequence ID" value="NZ_CP024201.1"/>
</dbReference>
<dbReference type="SUPFAM" id="SSF56399">
    <property type="entry name" value="ADP-ribosylation"/>
    <property type="match status" value="1"/>
</dbReference>
<dbReference type="GO" id="GO:0000215">
    <property type="term" value="F:tRNA 2'-phosphotransferase activity"/>
    <property type="evidence" value="ECO:0007669"/>
    <property type="project" value="TreeGrafter"/>
</dbReference>
<dbReference type="AlphaFoldDB" id="A0A2D2B3M9"/>
<keyword evidence="7" id="KW-1185">Reference proteome</keyword>
<dbReference type="Gene3D" id="3.20.170.30">
    <property type="match status" value="1"/>
</dbReference>
<evidence type="ECO:0000256" key="3">
    <source>
        <dbReference type="ARBA" id="ARBA00023027"/>
    </source>
</evidence>
<name>A0A2D2B3M9_9CAUL</name>
<evidence type="ECO:0000313" key="6">
    <source>
        <dbReference type="EMBL" id="ATQ44848.1"/>
    </source>
</evidence>